<keyword evidence="2" id="KW-1185">Reference proteome</keyword>
<accession>A0ACB8BGP0</accession>
<reference evidence="1" key="1">
    <citation type="journal article" date="2021" name="New Phytol.">
        <title>Evolutionary innovations through gain and loss of genes in the ectomycorrhizal Boletales.</title>
        <authorList>
            <person name="Wu G."/>
            <person name="Miyauchi S."/>
            <person name="Morin E."/>
            <person name="Kuo A."/>
            <person name="Drula E."/>
            <person name="Varga T."/>
            <person name="Kohler A."/>
            <person name="Feng B."/>
            <person name="Cao Y."/>
            <person name="Lipzen A."/>
            <person name="Daum C."/>
            <person name="Hundley H."/>
            <person name="Pangilinan J."/>
            <person name="Johnson J."/>
            <person name="Barry K."/>
            <person name="LaButti K."/>
            <person name="Ng V."/>
            <person name="Ahrendt S."/>
            <person name="Min B."/>
            <person name="Choi I.G."/>
            <person name="Park H."/>
            <person name="Plett J.M."/>
            <person name="Magnuson J."/>
            <person name="Spatafora J.W."/>
            <person name="Nagy L.G."/>
            <person name="Henrissat B."/>
            <person name="Grigoriev I.V."/>
            <person name="Yang Z.L."/>
            <person name="Xu J."/>
            <person name="Martin F.M."/>
        </authorList>
    </citation>
    <scope>NUCLEOTIDE SEQUENCE</scope>
    <source>
        <strain evidence="1">KUC20120723A-06</strain>
    </source>
</reference>
<dbReference type="Proteomes" id="UP000790709">
    <property type="component" value="Unassembled WGS sequence"/>
</dbReference>
<evidence type="ECO:0000313" key="1">
    <source>
        <dbReference type="EMBL" id="KAH7923708.1"/>
    </source>
</evidence>
<protein>
    <submittedName>
        <fullName evidence="1">Uncharacterized protein</fullName>
    </submittedName>
</protein>
<sequence length="504" mass="55687">MFGKLPSTITPGITNFPGRDVEAQRLAERLLAEDREKNHCFFNSKGFHNHLSHHLLAAYDMGASAKLLQDIFNGENSYQRPITAGMGEENKGAPRSEEGKMTPDNFTQYLGDEKHYSAFLTFFTEQIASIGAPDTLERFIFSPSVNITGVDMLSRFLAGALHSWIQVGYGAEFGSNAMVAQGLAMASVHSPLIPELFEFAAPGAANDLLSSAAKDQVHDDGKSLFQIFREVYDSDTLKPVMPYDPNALLTARRIALMKDGRPEEMRKLCASWWPASPDEQRASLEKKVEELFWVSTLLLAGTGKPGRKPRLDFFLMHVLNATLFLPSLLKLVPSDDSRVKLLRGFLPVALMYVLMRGRPRIDPDLIMSYTATPRPPNDEAADTSYPANYQGYGNPGDPELYNPWHDILASVLHAPDAHTLKAIRALYYAAQHYGHKSSDQVPGLFTDKDTHKESLPGIGNIDGSIFVRAAGVVMSTLGWVSHGEPAGKWDTSGLGWDDAWKDSD</sequence>
<proteinExistence type="predicted"/>
<gene>
    <name evidence="1" type="ORF">BV22DRAFT_1014899</name>
</gene>
<name>A0ACB8BGP0_9AGAM</name>
<comment type="caution">
    <text evidence="1">The sequence shown here is derived from an EMBL/GenBank/DDBJ whole genome shotgun (WGS) entry which is preliminary data.</text>
</comment>
<dbReference type="EMBL" id="MU266445">
    <property type="protein sequence ID" value="KAH7923708.1"/>
    <property type="molecule type" value="Genomic_DNA"/>
</dbReference>
<evidence type="ECO:0000313" key="2">
    <source>
        <dbReference type="Proteomes" id="UP000790709"/>
    </source>
</evidence>
<organism evidence="1 2">
    <name type="scientific">Leucogyrophana mollusca</name>
    <dbReference type="NCBI Taxonomy" id="85980"/>
    <lineage>
        <taxon>Eukaryota</taxon>
        <taxon>Fungi</taxon>
        <taxon>Dikarya</taxon>
        <taxon>Basidiomycota</taxon>
        <taxon>Agaricomycotina</taxon>
        <taxon>Agaricomycetes</taxon>
        <taxon>Agaricomycetidae</taxon>
        <taxon>Boletales</taxon>
        <taxon>Boletales incertae sedis</taxon>
        <taxon>Leucogyrophana</taxon>
    </lineage>
</organism>